<keyword evidence="1" id="KW-0472">Membrane</keyword>
<proteinExistence type="predicted"/>
<dbReference type="Pfam" id="PF13789">
    <property type="entry name" value="DUF4181"/>
    <property type="match status" value="1"/>
</dbReference>
<keyword evidence="1" id="KW-0812">Transmembrane</keyword>
<gene>
    <name evidence="2" type="ORF">SAMN05518683_13327</name>
</gene>
<protein>
    <submittedName>
        <fullName evidence="2">Uncharacterized protein</fullName>
    </submittedName>
</protein>
<feature type="transmembrane region" description="Helical" evidence="1">
    <location>
        <begin position="96"/>
        <end position="116"/>
    </location>
</feature>
<dbReference type="InterPro" id="IPR025441">
    <property type="entry name" value="DUF4181"/>
</dbReference>
<dbReference type="EMBL" id="FOXD01000033">
    <property type="protein sequence ID" value="SFQ37312.1"/>
    <property type="molecule type" value="Genomic_DNA"/>
</dbReference>
<dbReference type="STRING" id="1884432.SAMN05518683_13327"/>
<reference evidence="3" key="1">
    <citation type="submission" date="2016-10" db="EMBL/GenBank/DDBJ databases">
        <authorList>
            <person name="Varghese N."/>
            <person name="Submissions S."/>
        </authorList>
    </citation>
    <scope>NUCLEOTIDE SEQUENCE [LARGE SCALE GENOMIC DNA]</scope>
    <source>
        <strain evidence="3">S7</strain>
    </source>
</reference>
<feature type="transmembrane region" description="Helical" evidence="1">
    <location>
        <begin position="44"/>
        <end position="61"/>
    </location>
</feature>
<dbReference type="RefSeq" id="WP_093339521.1">
    <property type="nucleotide sequence ID" value="NZ_FOXD01000033.1"/>
</dbReference>
<dbReference type="AlphaFoldDB" id="A0A1I5XZ80"/>
<evidence type="ECO:0000313" key="3">
    <source>
        <dbReference type="Proteomes" id="UP000198892"/>
    </source>
</evidence>
<evidence type="ECO:0000313" key="2">
    <source>
        <dbReference type="EMBL" id="SFQ37312.1"/>
    </source>
</evidence>
<dbReference type="OrthoDB" id="2455559at2"/>
<keyword evidence="3" id="KW-1185">Reference proteome</keyword>
<evidence type="ECO:0000256" key="1">
    <source>
        <dbReference type="SAM" id="Phobius"/>
    </source>
</evidence>
<accession>A0A1I5XZ80</accession>
<dbReference type="Proteomes" id="UP000198892">
    <property type="component" value="Unassembled WGS sequence"/>
</dbReference>
<sequence>MLLPIVLTAGIAALSEVMSYILRRRGIVELPESDPGYVNKRHKYIDKALYVVEIFVVVVTITDFPSYRILIFLLPVLHFAYRAVMWRQTSGGRWTYLLSVVPAVLFLTGAVLYGFFTIG</sequence>
<feature type="transmembrane region" description="Helical" evidence="1">
    <location>
        <begin position="6"/>
        <end position="23"/>
    </location>
</feature>
<organism evidence="2 3">
    <name type="scientific">Salibacterium halotolerans</name>
    <dbReference type="NCBI Taxonomy" id="1884432"/>
    <lineage>
        <taxon>Bacteria</taxon>
        <taxon>Bacillati</taxon>
        <taxon>Bacillota</taxon>
        <taxon>Bacilli</taxon>
        <taxon>Bacillales</taxon>
        <taxon>Bacillaceae</taxon>
    </lineage>
</organism>
<keyword evidence="1" id="KW-1133">Transmembrane helix</keyword>
<name>A0A1I5XZ80_9BACI</name>